<accession>A0A2P2MCV8</accession>
<evidence type="ECO:0000313" key="1">
    <source>
        <dbReference type="EMBL" id="MBX28048.1"/>
    </source>
</evidence>
<sequence length="48" mass="5239">MCITVGNVSLEDCDLFTWSFGCTNFSPDLRPRISAALLAITSLAFILD</sequence>
<proteinExistence type="predicted"/>
<name>A0A2P2MCV8_RHIMU</name>
<reference evidence="1" key="1">
    <citation type="submission" date="2018-02" db="EMBL/GenBank/DDBJ databases">
        <title>Rhizophora mucronata_Transcriptome.</title>
        <authorList>
            <person name="Meera S.P."/>
            <person name="Sreeshan A."/>
            <person name="Augustine A."/>
        </authorList>
    </citation>
    <scope>NUCLEOTIDE SEQUENCE</scope>
    <source>
        <tissue evidence="1">Leaf</tissue>
    </source>
</reference>
<dbReference type="EMBL" id="GGEC01047564">
    <property type="protein sequence ID" value="MBX28048.1"/>
    <property type="molecule type" value="Transcribed_RNA"/>
</dbReference>
<dbReference type="AlphaFoldDB" id="A0A2P2MCV8"/>
<protein>
    <submittedName>
        <fullName evidence="1">Fumarate hydratase 1</fullName>
    </submittedName>
</protein>
<organism evidence="1">
    <name type="scientific">Rhizophora mucronata</name>
    <name type="common">Asiatic mangrove</name>
    <dbReference type="NCBI Taxonomy" id="61149"/>
    <lineage>
        <taxon>Eukaryota</taxon>
        <taxon>Viridiplantae</taxon>
        <taxon>Streptophyta</taxon>
        <taxon>Embryophyta</taxon>
        <taxon>Tracheophyta</taxon>
        <taxon>Spermatophyta</taxon>
        <taxon>Magnoliopsida</taxon>
        <taxon>eudicotyledons</taxon>
        <taxon>Gunneridae</taxon>
        <taxon>Pentapetalae</taxon>
        <taxon>rosids</taxon>
        <taxon>fabids</taxon>
        <taxon>Malpighiales</taxon>
        <taxon>Rhizophoraceae</taxon>
        <taxon>Rhizophora</taxon>
    </lineage>
</organism>